<organism evidence="1 2">
    <name type="scientific">Apteryx owenii</name>
    <name type="common">Little spotted kiwi</name>
    <dbReference type="NCBI Taxonomy" id="8824"/>
    <lineage>
        <taxon>Eukaryota</taxon>
        <taxon>Metazoa</taxon>
        <taxon>Chordata</taxon>
        <taxon>Craniata</taxon>
        <taxon>Vertebrata</taxon>
        <taxon>Euteleostomi</taxon>
        <taxon>Archelosauria</taxon>
        <taxon>Archosauria</taxon>
        <taxon>Dinosauria</taxon>
        <taxon>Saurischia</taxon>
        <taxon>Theropoda</taxon>
        <taxon>Coelurosauria</taxon>
        <taxon>Aves</taxon>
        <taxon>Palaeognathae</taxon>
        <taxon>Apterygiformes</taxon>
        <taxon>Apterygidae</taxon>
        <taxon>Apteryx</taxon>
    </lineage>
</organism>
<evidence type="ECO:0000313" key="1">
    <source>
        <dbReference type="Ensembl" id="ENSAOWP00000007498.1"/>
    </source>
</evidence>
<reference evidence="1" key="1">
    <citation type="submission" date="2025-08" db="UniProtKB">
        <authorList>
            <consortium name="Ensembl"/>
        </authorList>
    </citation>
    <scope>IDENTIFICATION</scope>
</reference>
<dbReference type="AlphaFoldDB" id="A0A8B9PC89"/>
<sequence length="200" mass="21584">RASVASWQDALYLCAAHFFTAVPELCCAGSSRHCTAAPFQPFLPDTGLLFASQAEQRQASPCSCRHPNATARAALGGAFLSTQMSVFPALQNPSTREHPTPSLGRSGVFTLWWGHGSVQAPLLTLGLLRSHWIRSPSPPCPHGPRHCSDQGSLAWAQMKAPPARVLERNAFRSLGKDRTGPARGPFPQGLHRTGPNWLCL</sequence>
<dbReference type="Ensembl" id="ENSAOWT00000008491.1">
    <property type="protein sequence ID" value="ENSAOWP00000007498.1"/>
    <property type="gene ID" value="ENSAOWG00000005153.1"/>
</dbReference>
<accession>A0A8B9PC89</accession>
<dbReference type="Proteomes" id="UP000694424">
    <property type="component" value="Unplaced"/>
</dbReference>
<evidence type="ECO:0000313" key="2">
    <source>
        <dbReference type="Proteomes" id="UP000694424"/>
    </source>
</evidence>
<proteinExistence type="predicted"/>
<reference evidence="1" key="2">
    <citation type="submission" date="2025-09" db="UniProtKB">
        <authorList>
            <consortium name="Ensembl"/>
        </authorList>
    </citation>
    <scope>IDENTIFICATION</scope>
</reference>
<protein>
    <submittedName>
        <fullName evidence="1">Uncharacterized protein</fullName>
    </submittedName>
</protein>
<name>A0A8B9PC89_APTOW</name>
<keyword evidence="2" id="KW-1185">Reference proteome</keyword>